<keyword evidence="3" id="KW-1185">Reference proteome</keyword>
<evidence type="ECO:0000313" key="3">
    <source>
        <dbReference type="Proteomes" id="UP001597400"/>
    </source>
</evidence>
<dbReference type="EMBL" id="JBHUGS010000004">
    <property type="protein sequence ID" value="MFD1951868.1"/>
    <property type="molecule type" value="Genomic_DNA"/>
</dbReference>
<organism evidence="2 3">
    <name type="scientific">Sphingomonas arantia</name>
    <dbReference type="NCBI Taxonomy" id="1460676"/>
    <lineage>
        <taxon>Bacteria</taxon>
        <taxon>Pseudomonadati</taxon>
        <taxon>Pseudomonadota</taxon>
        <taxon>Alphaproteobacteria</taxon>
        <taxon>Sphingomonadales</taxon>
        <taxon>Sphingomonadaceae</taxon>
        <taxon>Sphingomonas</taxon>
    </lineage>
</organism>
<name>A0ABW4TZC6_9SPHN</name>
<comment type="caution">
    <text evidence="2">The sequence shown here is derived from an EMBL/GenBank/DDBJ whole genome shotgun (WGS) entry which is preliminary data.</text>
</comment>
<proteinExistence type="predicted"/>
<gene>
    <name evidence="2" type="ORF">ACFSGX_13930</name>
</gene>
<evidence type="ECO:0000256" key="1">
    <source>
        <dbReference type="SAM" id="MobiDB-lite"/>
    </source>
</evidence>
<feature type="compositionally biased region" description="Basic residues" evidence="1">
    <location>
        <begin position="65"/>
        <end position="77"/>
    </location>
</feature>
<protein>
    <submittedName>
        <fullName evidence="2">Uncharacterized protein</fullName>
    </submittedName>
</protein>
<evidence type="ECO:0000313" key="2">
    <source>
        <dbReference type="EMBL" id="MFD1951868.1"/>
    </source>
</evidence>
<dbReference type="RefSeq" id="WP_380930822.1">
    <property type="nucleotide sequence ID" value="NZ_JBHUGS010000004.1"/>
</dbReference>
<dbReference type="Proteomes" id="UP001597400">
    <property type="component" value="Unassembled WGS sequence"/>
</dbReference>
<reference evidence="3" key="1">
    <citation type="journal article" date="2019" name="Int. J. Syst. Evol. Microbiol.">
        <title>The Global Catalogue of Microorganisms (GCM) 10K type strain sequencing project: providing services to taxonomists for standard genome sequencing and annotation.</title>
        <authorList>
            <consortium name="The Broad Institute Genomics Platform"/>
            <consortium name="The Broad Institute Genome Sequencing Center for Infectious Disease"/>
            <person name="Wu L."/>
            <person name="Ma J."/>
        </authorList>
    </citation>
    <scope>NUCLEOTIDE SEQUENCE [LARGE SCALE GENOMIC DNA]</scope>
    <source>
        <strain evidence="3">CGMCC 1.12702</strain>
    </source>
</reference>
<feature type="region of interest" description="Disordered" evidence="1">
    <location>
        <begin position="48"/>
        <end position="77"/>
    </location>
</feature>
<sequence>MTIPKKNAFALQPITHGDDAFAQKAVILGMDAGQFGDWKLAGLVREATPEEVAETKGEKPAPAKPRPKSRSKPKMAA</sequence>
<accession>A0ABW4TZC6</accession>